<dbReference type="InterPro" id="IPR005467">
    <property type="entry name" value="His_kinase_dom"/>
</dbReference>
<feature type="transmembrane region" description="Helical" evidence="11">
    <location>
        <begin position="54"/>
        <end position="74"/>
    </location>
</feature>
<dbReference type="PANTHER" id="PTHR45436:SF15">
    <property type="entry name" value="SENSOR HISTIDINE KINASE CUSS"/>
    <property type="match status" value="1"/>
</dbReference>
<keyword evidence="5" id="KW-0808">Transferase</keyword>
<keyword evidence="14" id="KW-1185">Reference proteome</keyword>
<evidence type="ECO:0000313" key="13">
    <source>
        <dbReference type="EMBL" id="TPE64415.1"/>
    </source>
</evidence>
<comment type="caution">
    <text evidence="13">The sequence shown here is derived from an EMBL/GenBank/DDBJ whole genome shotgun (WGS) entry which is preliminary data.</text>
</comment>
<evidence type="ECO:0000256" key="3">
    <source>
        <dbReference type="ARBA" id="ARBA00012438"/>
    </source>
</evidence>
<dbReference type="InterPro" id="IPR004358">
    <property type="entry name" value="Sig_transdc_His_kin-like_C"/>
</dbReference>
<evidence type="ECO:0000256" key="4">
    <source>
        <dbReference type="ARBA" id="ARBA00022553"/>
    </source>
</evidence>
<dbReference type="RefSeq" id="WP_093063428.1">
    <property type="nucleotide sequence ID" value="NZ_VFSU01000010.1"/>
</dbReference>
<dbReference type="CDD" id="cd00082">
    <property type="entry name" value="HisKA"/>
    <property type="match status" value="1"/>
</dbReference>
<feature type="domain" description="Histidine kinase" evidence="12">
    <location>
        <begin position="139"/>
        <end position="323"/>
    </location>
</feature>
<sequence length="339" mass="36176">MTHRRSVSRRLARGLGLVGLIGSILLLAAVVFFYRLSFVDLSAKQATDRAIREMLEHVGLPVLVLMVPMAFVGLRVIRQAFMPLEEAAMEIEAARGHERGYRIDTSRMPAEALPFTDAVNDLLARLDDAATRQEAFAADVAHELRTPLAVLSLELDQFDHTEASRLKADVAAMRRLIDQLMLLAQIDAAAAAQLAPEAVPLTDVATDVVSLLAPGVIAAGKTIALEAGAESPIVRGRREAIAAALRNLVENAVRATPAGGAVQVFVGPGCAIRVKDQGPGLSSDRLHDLIRRHSRADHASKDGAGLGLAIVERIMAAHGGALTTDPGARELTLRFPENS</sequence>
<proteinExistence type="predicted"/>
<dbReference type="SUPFAM" id="SSF55874">
    <property type="entry name" value="ATPase domain of HSP90 chaperone/DNA topoisomerase II/histidine kinase"/>
    <property type="match status" value="1"/>
</dbReference>
<gene>
    <name evidence="13" type="ORF">FJQ54_01145</name>
</gene>
<keyword evidence="9" id="KW-0902">Two-component regulatory system</keyword>
<dbReference type="InterPro" id="IPR036097">
    <property type="entry name" value="HisK_dim/P_sf"/>
</dbReference>
<keyword evidence="7 13" id="KW-0418">Kinase</keyword>
<keyword evidence="10 11" id="KW-0472">Membrane</keyword>
<evidence type="ECO:0000256" key="8">
    <source>
        <dbReference type="ARBA" id="ARBA00022989"/>
    </source>
</evidence>
<keyword evidence="6 11" id="KW-0812">Transmembrane</keyword>
<dbReference type="GO" id="GO:0000155">
    <property type="term" value="F:phosphorelay sensor kinase activity"/>
    <property type="evidence" value="ECO:0007669"/>
    <property type="project" value="InterPro"/>
</dbReference>
<dbReference type="PANTHER" id="PTHR45436">
    <property type="entry name" value="SENSOR HISTIDINE KINASE YKOH"/>
    <property type="match status" value="1"/>
</dbReference>
<dbReference type="SMART" id="SM00387">
    <property type="entry name" value="HATPase_c"/>
    <property type="match status" value="1"/>
</dbReference>
<dbReference type="PRINTS" id="PR00344">
    <property type="entry name" value="BCTRLSENSOR"/>
</dbReference>
<accession>A0A501XV79</accession>
<evidence type="ECO:0000313" key="14">
    <source>
        <dbReference type="Proteomes" id="UP000319897"/>
    </source>
</evidence>
<dbReference type="InterPro" id="IPR003661">
    <property type="entry name" value="HisK_dim/P_dom"/>
</dbReference>
<dbReference type="EC" id="2.7.13.3" evidence="3"/>
<evidence type="ECO:0000256" key="2">
    <source>
        <dbReference type="ARBA" id="ARBA00004141"/>
    </source>
</evidence>
<dbReference type="AlphaFoldDB" id="A0A501XV79"/>
<keyword evidence="8 11" id="KW-1133">Transmembrane helix</keyword>
<dbReference type="Pfam" id="PF02518">
    <property type="entry name" value="HATPase_c"/>
    <property type="match status" value="1"/>
</dbReference>
<dbReference type="InterPro" id="IPR036890">
    <property type="entry name" value="HATPase_C_sf"/>
</dbReference>
<keyword evidence="4" id="KW-0597">Phosphoprotein</keyword>
<dbReference type="SMART" id="SM00388">
    <property type="entry name" value="HisKA"/>
    <property type="match status" value="1"/>
</dbReference>
<evidence type="ECO:0000259" key="12">
    <source>
        <dbReference type="PROSITE" id="PS50109"/>
    </source>
</evidence>
<dbReference type="OrthoDB" id="9809329at2"/>
<dbReference type="EMBL" id="VFSU01000010">
    <property type="protein sequence ID" value="TPE64415.1"/>
    <property type="molecule type" value="Genomic_DNA"/>
</dbReference>
<feature type="transmembrane region" description="Helical" evidence="11">
    <location>
        <begin position="12"/>
        <end position="34"/>
    </location>
</feature>
<reference evidence="13 14" key="1">
    <citation type="submission" date="2019-06" db="EMBL/GenBank/DDBJ databases">
        <authorList>
            <person name="Lee I."/>
            <person name="Jang G.I."/>
            <person name="Hwang C.Y."/>
        </authorList>
    </citation>
    <scope>NUCLEOTIDE SEQUENCE [LARGE SCALE GENOMIC DNA]</scope>
    <source>
        <strain evidence="13 14">PAMC 28131</strain>
    </source>
</reference>
<comment type="catalytic activity">
    <reaction evidence="1">
        <text>ATP + protein L-histidine = ADP + protein N-phospho-L-histidine.</text>
        <dbReference type="EC" id="2.7.13.3"/>
    </reaction>
</comment>
<evidence type="ECO:0000256" key="9">
    <source>
        <dbReference type="ARBA" id="ARBA00023012"/>
    </source>
</evidence>
<dbReference type="SUPFAM" id="SSF47384">
    <property type="entry name" value="Homodimeric domain of signal transducing histidine kinase"/>
    <property type="match status" value="1"/>
</dbReference>
<evidence type="ECO:0000256" key="6">
    <source>
        <dbReference type="ARBA" id="ARBA00022692"/>
    </source>
</evidence>
<dbReference type="InterPro" id="IPR050428">
    <property type="entry name" value="TCS_sensor_his_kinase"/>
</dbReference>
<dbReference type="PROSITE" id="PS50109">
    <property type="entry name" value="HIS_KIN"/>
    <property type="match status" value="1"/>
</dbReference>
<dbReference type="Proteomes" id="UP000319897">
    <property type="component" value="Unassembled WGS sequence"/>
</dbReference>
<evidence type="ECO:0000256" key="11">
    <source>
        <dbReference type="SAM" id="Phobius"/>
    </source>
</evidence>
<evidence type="ECO:0000256" key="1">
    <source>
        <dbReference type="ARBA" id="ARBA00000085"/>
    </source>
</evidence>
<comment type="subcellular location">
    <subcellularLocation>
        <location evidence="2">Membrane</location>
        <topology evidence="2">Multi-pass membrane protein</topology>
    </subcellularLocation>
</comment>
<dbReference type="GO" id="GO:0005886">
    <property type="term" value="C:plasma membrane"/>
    <property type="evidence" value="ECO:0007669"/>
    <property type="project" value="TreeGrafter"/>
</dbReference>
<organism evidence="13 14">
    <name type="scientific">Sandaracinobacter neustonicus</name>
    <dbReference type="NCBI Taxonomy" id="1715348"/>
    <lineage>
        <taxon>Bacteria</taxon>
        <taxon>Pseudomonadati</taxon>
        <taxon>Pseudomonadota</taxon>
        <taxon>Alphaproteobacteria</taxon>
        <taxon>Sphingomonadales</taxon>
        <taxon>Sphingosinicellaceae</taxon>
        <taxon>Sandaracinobacter</taxon>
    </lineage>
</organism>
<dbReference type="Gene3D" id="1.10.287.130">
    <property type="match status" value="1"/>
</dbReference>
<dbReference type="InterPro" id="IPR003594">
    <property type="entry name" value="HATPase_dom"/>
</dbReference>
<dbReference type="CDD" id="cd00075">
    <property type="entry name" value="HATPase"/>
    <property type="match status" value="1"/>
</dbReference>
<name>A0A501XV79_9SPHN</name>
<dbReference type="Pfam" id="PF00512">
    <property type="entry name" value="HisKA"/>
    <property type="match status" value="1"/>
</dbReference>
<evidence type="ECO:0000256" key="10">
    <source>
        <dbReference type="ARBA" id="ARBA00023136"/>
    </source>
</evidence>
<dbReference type="Gene3D" id="3.30.565.10">
    <property type="entry name" value="Histidine kinase-like ATPase, C-terminal domain"/>
    <property type="match status" value="1"/>
</dbReference>
<evidence type="ECO:0000256" key="5">
    <source>
        <dbReference type="ARBA" id="ARBA00022679"/>
    </source>
</evidence>
<evidence type="ECO:0000256" key="7">
    <source>
        <dbReference type="ARBA" id="ARBA00022777"/>
    </source>
</evidence>
<protein>
    <recommendedName>
        <fullName evidence="3">histidine kinase</fullName>
        <ecNumber evidence="3">2.7.13.3</ecNumber>
    </recommendedName>
</protein>